<dbReference type="EMBL" id="QVTD01000024">
    <property type="protein sequence ID" value="RFU60526.1"/>
    <property type="molecule type" value="Genomic_DNA"/>
</dbReference>
<reference evidence="1 2" key="1">
    <citation type="submission" date="2018-08" db="EMBL/GenBank/DDBJ databases">
        <title>Bacillus chawlae sp. nov., Bacillus glennii sp. nov., and Bacillus saganii sp. nov. Isolated from the Vehicle Assembly Building at Kennedy Space Center where the Viking Spacecraft were Assembled.</title>
        <authorList>
            <person name="Seuylemezian A."/>
            <person name="Vaishampayan P."/>
        </authorList>
    </citation>
    <scope>NUCLEOTIDE SEQUENCE [LARGE SCALE GENOMIC DNA]</scope>
    <source>
        <strain evidence="1 2">V44-8</strain>
    </source>
</reference>
<dbReference type="RefSeq" id="WP_117324476.1">
    <property type="nucleotide sequence ID" value="NZ_QVTD01000024.1"/>
</dbReference>
<accession>A0A372L6U9</accession>
<dbReference type="AlphaFoldDB" id="A0A372L6U9"/>
<sequence length="214" mass="25499">MNEKVVYRQPGEGAILFAYQFIDGLTKAEFFPVIQQVINGQLHNVVDKRIKRCDYCGYFWRDISLRNNKRKCSADCERSLKTLQKREQRALKELLNPKPKKAPDMYTYYADHLEYPYFLSEQYMLKRSYRFERPKAPDKLAQIDAAEQRGYKRKSKATPTDGSDTVYIKGISHKHRYGEVEASQLEEGYFERKYSERHQKLERWRAENFKLATK</sequence>
<evidence type="ECO:0000313" key="2">
    <source>
        <dbReference type="Proteomes" id="UP000262939"/>
    </source>
</evidence>
<gene>
    <name evidence="1" type="ORF">D0466_21110</name>
</gene>
<name>A0A372L6U9_9BACI</name>
<proteinExistence type="predicted"/>
<comment type="caution">
    <text evidence="1">The sequence shown here is derived from an EMBL/GenBank/DDBJ whole genome shotgun (WGS) entry which is preliminary data.</text>
</comment>
<keyword evidence="2" id="KW-1185">Reference proteome</keyword>
<protein>
    <submittedName>
        <fullName evidence="1">Uncharacterized protein</fullName>
    </submittedName>
</protein>
<dbReference type="OrthoDB" id="2867197at2"/>
<evidence type="ECO:0000313" key="1">
    <source>
        <dbReference type="EMBL" id="RFU60526.1"/>
    </source>
</evidence>
<organism evidence="1 2">
    <name type="scientific">Peribacillus glennii</name>
    <dbReference type="NCBI Taxonomy" id="2303991"/>
    <lineage>
        <taxon>Bacteria</taxon>
        <taxon>Bacillati</taxon>
        <taxon>Bacillota</taxon>
        <taxon>Bacilli</taxon>
        <taxon>Bacillales</taxon>
        <taxon>Bacillaceae</taxon>
        <taxon>Peribacillus</taxon>
    </lineage>
</organism>
<dbReference type="Proteomes" id="UP000262939">
    <property type="component" value="Unassembled WGS sequence"/>
</dbReference>